<reference evidence="4" key="1">
    <citation type="submission" date="2023-08" db="EMBL/GenBank/DDBJ databases">
        <authorList>
            <person name="Chen Y."/>
            <person name="Shah S."/>
            <person name="Dougan E. K."/>
            <person name="Thang M."/>
            <person name="Chan C."/>
        </authorList>
    </citation>
    <scope>NUCLEOTIDE SEQUENCE</scope>
</reference>
<keyword evidence="3" id="KW-0175">Coiled coil</keyword>
<protein>
    <submittedName>
        <fullName evidence="4">Uncharacterized protein</fullName>
    </submittedName>
</protein>
<evidence type="ECO:0000313" key="4">
    <source>
        <dbReference type="EMBL" id="CAJ1388359.1"/>
    </source>
</evidence>
<dbReference type="PANTHER" id="PTHR45973">
    <property type="entry name" value="PROTEIN PHOSPHATASE 1 REGULATORY SUBUNIT SDS22-RELATED"/>
    <property type="match status" value="1"/>
</dbReference>
<proteinExistence type="predicted"/>
<dbReference type="Gene3D" id="3.80.10.10">
    <property type="entry name" value="Ribonuclease Inhibitor"/>
    <property type="match status" value="1"/>
</dbReference>
<comment type="caution">
    <text evidence="4">The sequence shown here is derived from an EMBL/GenBank/DDBJ whole genome shotgun (WGS) entry which is preliminary data.</text>
</comment>
<dbReference type="Pfam" id="PF14580">
    <property type="entry name" value="LRR_9"/>
    <property type="match status" value="1"/>
</dbReference>
<name>A0AA36IKE9_9DINO</name>
<feature type="coiled-coil region" evidence="3">
    <location>
        <begin position="9"/>
        <end position="43"/>
    </location>
</feature>
<sequence length="527" mass="59588">MEWSGPRSYRSLLEALRQEEELERQLELEAQHAQAESAELRAQIFSEAHAQAAAEESAAALEMYLQAARDKAADAWAKHEEPLQRAAVQLARARRGAAVLEEEHADRWQQQEKLLWLQQEVAQMDLHDKGHQAQHQLLTKKAAQQEELVAELRLQHEHHEGTLTDAQSAACQQEAELTKLEQMVSSYTFQVTAAGTQLEQVASEIFSLSEHHDREVAVMQQELQLRDEELEAVSREVLALRAEAMRTESTQLLRQFQDVPSGVHALGEQCAQCWPQLGLGHRILAFPQDGHVAQESMPALSVEYIKHASGEFDEESVFQAILSNRSISKIEQLSKCCNLRWLDLSKNQIMRMENLEGLGQLVSVDLSFNKILKVGDLSGAPILERLMLKANPISKLQDLEGLKTARALRHLAFQNVDTSDSCPVCSTPEYQRTVQQHCKDLVALDSKRFALPDLDREIRRLDEQTAIDVPDPEPWFTQADLDLGELPSPEELEETLKDPIQDFQAAMAECKQVFREAEELLRLQEAS</sequence>
<dbReference type="Proteomes" id="UP001178507">
    <property type="component" value="Unassembled WGS sequence"/>
</dbReference>
<dbReference type="EMBL" id="CAUJNA010001669">
    <property type="protein sequence ID" value="CAJ1388359.1"/>
    <property type="molecule type" value="Genomic_DNA"/>
</dbReference>
<dbReference type="InterPro" id="IPR001611">
    <property type="entry name" value="Leu-rich_rpt"/>
</dbReference>
<dbReference type="InterPro" id="IPR032675">
    <property type="entry name" value="LRR_dom_sf"/>
</dbReference>
<dbReference type="SUPFAM" id="SSF52058">
    <property type="entry name" value="L domain-like"/>
    <property type="match status" value="1"/>
</dbReference>
<keyword evidence="2" id="KW-0677">Repeat</keyword>
<evidence type="ECO:0000256" key="2">
    <source>
        <dbReference type="ARBA" id="ARBA00022737"/>
    </source>
</evidence>
<dbReference type="InterPro" id="IPR050576">
    <property type="entry name" value="Cilia_flagella_integrity"/>
</dbReference>
<dbReference type="AlphaFoldDB" id="A0AA36IKE9"/>
<gene>
    <name evidence="4" type="ORF">EVOR1521_LOCUS14249</name>
</gene>
<evidence type="ECO:0000256" key="1">
    <source>
        <dbReference type="ARBA" id="ARBA00022614"/>
    </source>
</evidence>
<accession>A0AA36IKE9</accession>
<organism evidence="4 5">
    <name type="scientific">Effrenium voratum</name>
    <dbReference type="NCBI Taxonomy" id="2562239"/>
    <lineage>
        <taxon>Eukaryota</taxon>
        <taxon>Sar</taxon>
        <taxon>Alveolata</taxon>
        <taxon>Dinophyceae</taxon>
        <taxon>Suessiales</taxon>
        <taxon>Symbiodiniaceae</taxon>
        <taxon>Effrenium</taxon>
    </lineage>
</organism>
<evidence type="ECO:0000256" key="3">
    <source>
        <dbReference type="SAM" id="Coils"/>
    </source>
</evidence>
<dbReference type="PROSITE" id="PS51450">
    <property type="entry name" value="LRR"/>
    <property type="match status" value="2"/>
</dbReference>
<evidence type="ECO:0000313" key="5">
    <source>
        <dbReference type="Proteomes" id="UP001178507"/>
    </source>
</evidence>
<keyword evidence="5" id="KW-1185">Reference proteome</keyword>
<dbReference type="PANTHER" id="PTHR45973:SF35">
    <property type="entry name" value="LEUCINE-RICH REPEAT-CONTAINING PROTEIN 43"/>
    <property type="match status" value="1"/>
</dbReference>
<keyword evidence="1" id="KW-0433">Leucine-rich repeat</keyword>